<keyword evidence="1" id="KW-1133">Transmembrane helix</keyword>
<feature type="transmembrane region" description="Helical" evidence="1">
    <location>
        <begin position="6"/>
        <end position="27"/>
    </location>
</feature>
<sequence>MTTPVPGAGFGAGFGAGLGAGVGAVFLRIDTNLCPGGAVSSTVITSPTFMLCAFLFTTFFTSLPADV</sequence>
<gene>
    <name evidence="2" type="primary">m197L</name>
    <name evidence="2" type="ORF">MT325_m197L</name>
</gene>
<proteinExistence type="predicted"/>
<keyword evidence="1" id="KW-0812">Transmembrane</keyword>
<protein>
    <submittedName>
        <fullName evidence="2">Uncharacterized protein m197L</fullName>
    </submittedName>
</protein>
<keyword evidence="1" id="KW-0472">Membrane</keyword>
<evidence type="ECO:0000256" key="1">
    <source>
        <dbReference type="SAM" id="Phobius"/>
    </source>
</evidence>
<evidence type="ECO:0000313" key="2">
    <source>
        <dbReference type="EMBL" id="ABT13751.1"/>
    </source>
</evidence>
<dbReference type="EMBL" id="DQ491001">
    <property type="protein sequence ID" value="ABT13751.1"/>
    <property type="molecule type" value="Genomic_DNA"/>
</dbReference>
<name>A7ITS7_PBCVM</name>
<feature type="transmembrane region" description="Helical" evidence="1">
    <location>
        <begin position="39"/>
        <end position="60"/>
    </location>
</feature>
<evidence type="ECO:0000313" key="3">
    <source>
        <dbReference type="Proteomes" id="UP000246715"/>
    </source>
</evidence>
<reference evidence="2 3" key="1">
    <citation type="journal article" date="2007" name="Virology">
        <title>Sequence and annotation of the 314-kb MT325 and the 321-kb FR483 viruses that infect Chlorella Pbi.</title>
        <authorList>
            <person name="Fitzgerald L.A."/>
            <person name="Graves M.V."/>
            <person name="Li X."/>
            <person name="Feldblyum T."/>
            <person name="Hartigan J."/>
            <person name="Van Etten J.L."/>
        </authorList>
    </citation>
    <scope>NUCLEOTIDE SEQUENCE [LARGE SCALE GENOMIC DNA]</scope>
    <source>
        <strain evidence="2 3">MT325</strain>
    </source>
</reference>
<dbReference type="Proteomes" id="UP000246715">
    <property type="component" value="Segment"/>
</dbReference>
<organismHost>
    <name type="scientific">Paramecium bursaria</name>
    <dbReference type="NCBI Taxonomy" id="74790"/>
</organismHost>
<organism evidence="2 3">
    <name type="scientific">Paramecium bursaria Chlorella virus MT325</name>
    <name type="common">PBCV-MT325</name>
    <dbReference type="NCBI Taxonomy" id="346932"/>
    <lineage>
        <taxon>Viruses</taxon>
        <taxon>Varidnaviria</taxon>
        <taxon>Bamfordvirae</taxon>
        <taxon>Nucleocytoviricota</taxon>
        <taxon>Megaviricetes</taxon>
        <taxon>Algavirales</taxon>
        <taxon>Phycodnaviridae</taxon>
        <taxon>Chlorovirus</taxon>
        <taxon>Chlorovirus conductrix</taxon>
        <taxon>Paramecium bursaria Chlorella virus A1</taxon>
    </lineage>
</organism>
<accession>A7ITS7</accession>